<organism evidence="2">
    <name type="scientific">marine sediment metagenome</name>
    <dbReference type="NCBI Taxonomy" id="412755"/>
    <lineage>
        <taxon>unclassified sequences</taxon>
        <taxon>metagenomes</taxon>
        <taxon>ecological metagenomes</taxon>
    </lineage>
</organism>
<sequence>MSPKSNKSLYAELREIEKASANRDLTDTEFERITALQDQIDANNSIGVDSNDPLGEMHPHHTGTISKEQFAKLDKDNL</sequence>
<evidence type="ECO:0000256" key="1">
    <source>
        <dbReference type="SAM" id="MobiDB-lite"/>
    </source>
</evidence>
<dbReference type="AlphaFoldDB" id="A0A0F9NW41"/>
<reference evidence="2" key="1">
    <citation type="journal article" date="2015" name="Nature">
        <title>Complex archaea that bridge the gap between prokaryotes and eukaryotes.</title>
        <authorList>
            <person name="Spang A."/>
            <person name="Saw J.H."/>
            <person name="Jorgensen S.L."/>
            <person name="Zaremba-Niedzwiedzka K."/>
            <person name="Martijn J."/>
            <person name="Lind A.E."/>
            <person name="van Eijk R."/>
            <person name="Schleper C."/>
            <person name="Guy L."/>
            <person name="Ettema T.J."/>
        </authorList>
    </citation>
    <scope>NUCLEOTIDE SEQUENCE</scope>
</reference>
<feature type="compositionally biased region" description="Basic and acidic residues" evidence="1">
    <location>
        <begin position="69"/>
        <end position="78"/>
    </location>
</feature>
<gene>
    <name evidence="2" type="ORF">LCGC14_1212010</name>
</gene>
<name>A0A0F9NW41_9ZZZZ</name>
<protein>
    <submittedName>
        <fullName evidence="2">Uncharacterized protein</fullName>
    </submittedName>
</protein>
<comment type="caution">
    <text evidence="2">The sequence shown here is derived from an EMBL/GenBank/DDBJ whole genome shotgun (WGS) entry which is preliminary data.</text>
</comment>
<feature type="region of interest" description="Disordered" evidence="1">
    <location>
        <begin position="43"/>
        <end position="78"/>
    </location>
</feature>
<evidence type="ECO:0000313" key="2">
    <source>
        <dbReference type="EMBL" id="KKM93090.1"/>
    </source>
</evidence>
<dbReference type="EMBL" id="LAZR01006313">
    <property type="protein sequence ID" value="KKM93090.1"/>
    <property type="molecule type" value="Genomic_DNA"/>
</dbReference>
<accession>A0A0F9NW41</accession>
<proteinExistence type="predicted"/>